<dbReference type="PROSITE" id="PS50850">
    <property type="entry name" value="MFS"/>
    <property type="match status" value="1"/>
</dbReference>
<feature type="transmembrane region" description="Helical" evidence="7">
    <location>
        <begin position="162"/>
        <end position="182"/>
    </location>
</feature>
<dbReference type="CDD" id="cd17321">
    <property type="entry name" value="MFS_MMR_MDR_like"/>
    <property type="match status" value="1"/>
</dbReference>
<feature type="transmembrane region" description="Helical" evidence="7">
    <location>
        <begin position="323"/>
        <end position="343"/>
    </location>
</feature>
<accession>A0ABX2JZF7</accession>
<dbReference type="Pfam" id="PF07690">
    <property type="entry name" value="MFS_1"/>
    <property type="match status" value="1"/>
</dbReference>
<dbReference type="Proteomes" id="UP000708347">
    <property type="component" value="Unassembled WGS sequence"/>
</dbReference>
<dbReference type="SUPFAM" id="SSF103473">
    <property type="entry name" value="MFS general substrate transporter"/>
    <property type="match status" value="1"/>
</dbReference>
<dbReference type="InterPro" id="IPR020846">
    <property type="entry name" value="MFS_dom"/>
</dbReference>
<dbReference type="Gene3D" id="1.20.1720.10">
    <property type="entry name" value="Multidrug resistance protein D"/>
    <property type="match status" value="1"/>
</dbReference>
<keyword evidence="6 7" id="KW-0472">Membrane</keyword>
<dbReference type="Gene3D" id="1.20.1250.20">
    <property type="entry name" value="MFS general substrate transporter like domains"/>
    <property type="match status" value="1"/>
</dbReference>
<dbReference type="EMBL" id="VBSB01000010">
    <property type="protein sequence ID" value="NTY61184.1"/>
    <property type="molecule type" value="Genomic_DNA"/>
</dbReference>
<keyword evidence="5 7" id="KW-1133">Transmembrane helix</keyword>
<feature type="transmembrane region" description="Helical" evidence="7">
    <location>
        <begin position="263"/>
        <end position="284"/>
    </location>
</feature>
<dbReference type="PRINTS" id="PR01036">
    <property type="entry name" value="TCRTETB"/>
</dbReference>
<feature type="transmembrane region" description="Helical" evidence="7">
    <location>
        <begin position="75"/>
        <end position="94"/>
    </location>
</feature>
<dbReference type="InterPro" id="IPR004638">
    <property type="entry name" value="EmrB-like"/>
</dbReference>
<proteinExistence type="predicted"/>
<feature type="transmembrane region" description="Helical" evidence="7">
    <location>
        <begin position="395"/>
        <end position="415"/>
    </location>
</feature>
<dbReference type="PANTHER" id="PTHR42718">
    <property type="entry name" value="MAJOR FACILITATOR SUPERFAMILY MULTIDRUG TRANSPORTER MFSC"/>
    <property type="match status" value="1"/>
</dbReference>
<feature type="transmembrane region" description="Helical" evidence="7">
    <location>
        <begin position="290"/>
        <end position="311"/>
    </location>
</feature>
<feature type="transmembrane region" description="Helical" evidence="7">
    <location>
        <begin position="133"/>
        <end position="156"/>
    </location>
</feature>
<comment type="subcellular location">
    <subcellularLocation>
        <location evidence="1">Cell membrane</location>
        <topology evidence="1">Multi-pass membrane protein</topology>
    </subcellularLocation>
</comment>
<keyword evidence="3" id="KW-1003">Cell membrane</keyword>
<feature type="transmembrane region" description="Helical" evidence="7">
    <location>
        <begin position="43"/>
        <end position="63"/>
    </location>
</feature>
<feature type="transmembrane region" description="Helical" evidence="7">
    <location>
        <begin position="9"/>
        <end position="31"/>
    </location>
</feature>
<feature type="domain" description="Major facilitator superfamily (MFS) profile" evidence="8">
    <location>
        <begin position="9"/>
        <end position="455"/>
    </location>
</feature>
<evidence type="ECO:0000259" key="8">
    <source>
        <dbReference type="PROSITE" id="PS50850"/>
    </source>
</evidence>
<reference evidence="9 10" key="1">
    <citation type="submission" date="2019-05" db="EMBL/GenBank/DDBJ databases">
        <title>Mycolicibacterium sphagni ENV482 genome assembly.</title>
        <authorList>
            <person name="Chen W."/>
            <person name="Faulkner N.W."/>
            <person name="Hyman M.R."/>
        </authorList>
    </citation>
    <scope>NUCLEOTIDE SEQUENCE [LARGE SCALE GENOMIC DNA]</scope>
    <source>
        <strain evidence="9 10">ENV482</strain>
    </source>
</reference>
<gene>
    <name evidence="9" type="ORF">FEG63_16700</name>
</gene>
<comment type="caution">
    <text evidence="9">The sequence shown here is derived from an EMBL/GenBank/DDBJ whole genome shotgun (WGS) entry which is preliminary data.</text>
</comment>
<sequence>MGTAAGRWVLLATVFGSAMVMIDGTVVNVALPHIARDLGADFAGLQWIINAYTLTLAGLILLGGSLGDRFGRRRVFLVGVVWFAVASAACGFAPNVDLLIAARALQGVGGALLTPGSLALISASFYGVDRGAAIGAWSGLGGLAGAVGPFLGGFLSEWNWRAVFLINPPLAVVVVVVTVLRVPESRDTQAAPGLDVSGTVLAALGLGALTFGLTELGRGGATASSLTTISVGAVALAAFVAVERRSPNPLVPPVLFADNTFRVANAVTLLIYGALGVVFLVLVLQLQTVAGFTAVAAGAALLPLTAMLLVFSSRAGALAARIGLRLPMSVGLILAAGGLFLMLRIGKDASWLLDVLPAALVFGAGMSLVVAPLTSAVLDSAPDHLAGAASGVNNAVARVGGLLAVAVIPGLAGISGSVDAEPTAFDAGFRVTMVIAASILLVSAALTVIGIKSRPVRAGSRVFVEQCPHCGINGPSPHPGCSCIS</sequence>
<evidence type="ECO:0000256" key="3">
    <source>
        <dbReference type="ARBA" id="ARBA00022475"/>
    </source>
</evidence>
<feature type="transmembrane region" description="Helical" evidence="7">
    <location>
        <begin position="220"/>
        <end position="242"/>
    </location>
</feature>
<evidence type="ECO:0000256" key="4">
    <source>
        <dbReference type="ARBA" id="ARBA00022692"/>
    </source>
</evidence>
<keyword evidence="2" id="KW-0813">Transport</keyword>
<evidence type="ECO:0000256" key="1">
    <source>
        <dbReference type="ARBA" id="ARBA00004651"/>
    </source>
</evidence>
<dbReference type="InterPro" id="IPR011701">
    <property type="entry name" value="MFS"/>
</dbReference>
<dbReference type="PANTHER" id="PTHR42718:SF42">
    <property type="entry name" value="EXPORT PROTEIN"/>
    <property type="match status" value="1"/>
</dbReference>
<feature type="transmembrane region" description="Helical" evidence="7">
    <location>
        <begin position="427"/>
        <end position="451"/>
    </location>
</feature>
<feature type="transmembrane region" description="Helical" evidence="7">
    <location>
        <begin position="100"/>
        <end position="121"/>
    </location>
</feature>
<feature type="transmembrane region" description="Helical" evidence="7">
    <location>
        <begin position="194"/>
        <end position="214"/>
    </location>
</feature>
<organism evidence="9 10">
    <name type="scientific">Mycolicibacterium sphagni</name>
    <dbReference type="NCBI Taxonomy" id="1786"/>
    <lineage>
        <taxon>Bacteria</taxon>
        <taxon>Bacillati</taxon>
        <taxon>Actinomycetota</taxon>
        <taxon>Actinomycetes</taxon>
        <taxon>Mycobacteriales</taxon>
        <taxon>Mycobacteriaceae</taxon>
        <taxon>Mycolicibacterium</taxon>
    </lineage>
</organism>
<name>A0ABX2JZF7_9MYCO</name>
<evidence type="ECO:0000256" key="5">
    <source>
        <dbReference type="ARBA" id="ARBA00022989"/>
    </source>
</evidence>
<evidence type="ECO:0000313" key="9">
    <source>
        <dbReference type="EMBL" id="NTY61184.1"/>
    </source>
</evidence>
<evidence type="ECO:0000256" key="6">
    <source>
        <dbReference type="ARBA" id="ARBA00023136"/>
    </source>
</evidence>
<feature type="transmembrane region" description="Helical" evidence="7">
    <location>
        <begin position="355"/>
        <end position="374"/>
    </location>
</feature>
<keyword evidence="4 7" id="KW-0812">Transmembrane</keyword>
<dbReference type="RefSeq" id="WP_174399465.1">
    <property type="nucleotide sequence ID" value="NZ_VBSB01000010.1"/>
</dbReference>
<evidence type="ECO:0000256" key="7">
    <source>
        <dbReference type="SAM" id="Phobius"/>
    </source>
</evidence>
<keyword evidence="10" id="KW-1185">Reference proteome</keyword>
<protein>
    <submittedName>
        <fullName evidence="9">MFS transporter</fullName>
    </submittedName>
</protein>
<dbReference type="InterPro" id="IPR036259">
    <property type="entry name" value="MFS_trans_sf"/>
</dbReference>
<evidence type="ECO:0000313" key="10">
    <source>
        <dbReference type="Proteomes" id="UP000708347"/>
    </source>
</evidence>
<evidence type="ECO:0000256" key="2">
    <source>
        <dbReference type="ARBA" id="ARBA00022448"/>
    </source>
</evidence>
<dbReference type="NCBIfam" id="TIGR00711">
    <property type="entry name" value="efflux_EmrB"/>
    <property type="match status" value="1"/>
</dbReference>